<evidence type="ECO:0000313" key="2">
    <source>
        <dbReference type="Proteomes" id="UP000187203"/>
    </source>
</evidence>
<dbReference type="AlphaFoldDB" id="A0A1R3KV17"/>
<comment type="caution">
    <text evidence="1">The sequence shown here is derived from an EMBL/GenBank/DDBJ whole genome shotgun (WGS) entry which is preliminary data.</text>
</comment>
<protein>
    <submittedName>
        <fullName evidence="1">Uncharacterized protein</fullName>
    </submittedName>
</protein>
<gene>
    <name evidence="1" type="ORF">COLO4_04191</name>
</gene>
<organism evidence="1 2">
    <name type="scientific">Corchorus olitorius</name>
    <dbReference type="NCBI Taxonomy" id="93759"/>
    <lineage>
        <taxon>Eukaryota</taxon>
        <taxon>Viridiplantae</taxon>
        <taxon>Streptophyta</taxon>
        <taxon>Embryophyta</taxon>
        <taxon>Tracheophyta</taxon>
        <taxon>Spermatophyta</taxon>
        <taxon>Magnoliopsida</taxon>
        <taxon>eudicotyledons</taxon>
        <taxon>Gunneridae</taxon>
        <taxon>Pentapetalae</taxon>
        <taxon>rosids</taxon>
        <taxon>malvids</taxon>
        <taxon>Malvales</taxon>
        <taxon>Malvaceae</taxon>
        <taxon>Grewioideae</taxon>
        <taxon>Apeibeae</taxon>
        <taxon>Corchorus</taxon>
    </lineage>
</organism>
<evidence type="ECO:0000313" key="1">
    <source>
        <dbReference type="EMBL" id="OMP10888.1"/>
    </source>
</evidence>
<accession>A0A1R3KV17</accession>
<sequence>MVWAAPVAKKEEDECASDLPYLKKSPSLSSKFLRFQFSVRLFVEVPAKGSGKVRSAVFPRPSPIPDGATKAHTVVSEGFLSVLVFSTNLSSSEMPGLDPSIASLPNSHFGSDSRAIKWVDRSGIR</sequence>
<reference evidence="2" key="1">
    <citation type="submission" date="2013-09" db="EMBL/GenBank/DDBJ databases">
        <title>Corchorus olitorius genome sequencing.</title>
        <authorList>
            <person name="Alam M."/>
            <person name="Haque M.S."/>
            <person name="Islam M.S."/>
            <person name="Emdad E.M."/>
            <person name="Islam M.M."/>
            <person name="Ahmed B."/>
            <person name="Halim A."/>
            <person name="Hossen Q.M.M."/>
            <person name="Hossain M.Z."/>
            <person name="Ahmed R."/>
            <person name="Khan M.M."/>
            <person name="Islam R."/>
            <person name="Rashid M.M."/>
            <person name="Khan S.A."/>
            <person name="Rahman M.S."/>
            <person name="Alam M."/>
            <person name="Yahiya A.S."/>
            <person name="Khan M.S."/>
            <person name="Azam M.S."/>
            <person name="Haque T."/>
            <person name="Lashkar M.Z.H."/>
            <person name="Akhand A.I."/>
            <person name="Morshed G."/>
            <person name="Roy S."/>
            <person name="Uddin K.S."/>
            <person name="Rabeya T."/>
            <person name="Hossain A.S."/>
            <person name="Chowdhury A."/>
            <person name="Snigdha A.R."/>
            <person name="Mortoza M.S."/>
            <person name="Matin S.A."/>
            <person name="Hoque S.M.E."/>
            <person name="Islam M.K."/>
            <person name="Roy D.K."/>
            <person name="Haider R."/>
            <person name="Moosa M.M."/>
            <person name="Elias S.M."/>
            <person name="Hasan A.M."/>
            <person name="Jahan S."/>
            <person name="Shafiuddin M."/>
            <person name="Mahmood N."/>
            <person name="Shommy N.S."/>
        </authorList>
    </citation>
    <scope>NUCLEOTIDE SEQUENCE [LARGE SCALE GENOMIC DNA]</scope>
    <source>
        <strain evidence="2">cv. O-4</strain>
    </source>
</reference>
<name>A0A1R3KV17_9ROSI</name>
<proteinExistence type="predicted"/>
<dbReference type="EMBL" id="AWUE01011158">
    <property type="protein sequence ID" value="OMP10888.1"/>
    <property type="molecule type" value="Genomic_DNA"/>
</dbReference>
<dbReference type="Proteomes" id="UP000187203">
    <property type="component" value="Unassembled WGS sequence"/>
</dbReference>
<keyword evidence="2" id="KW-1185">Reference proteome</keyword>